<name>A0A8D9E8C4_9HEMI</name>
<sequence>MTKPLKSSDHVYRKQVKYLSNGHIRTCLSKASEIFVKGLEKVTFFKFNSILPRKLCFNMENLECPNFRTMKANMILQDLCSPVSSLNVACHETMVTQFFFKYLVLFCFLLLLLSSCGRENR</sequence>
<evidence type="ECO:0000313" key="2">
    <source>
        <dbReference type="EMBL" id="CAG6744493.1"/>
    </source>
</evidence>
<organism evidence="2">
    <name type="scientific">Cacopsylla melanoneura</name>
    <dbReference type="NCBI Taxonomy" id="428564"/>
    <lineage>
        <taxon>Eukaryota</taxon>
        <taxon>Metazoa</taxon>
        <taxon>Ecdysozoa</taxon>
        <taxon>Arthropoda</taxon>
        <taxon>Hexapoda</taxon>
        <taxon>Insecta</taxon>
        <taxon>Pterygota</taxon>
        <taxon>Neoptera</taxon>
        <taxon>Paraneoptera</taxon>
        <taxon>Hemiptera</taxon>
        <taxon>Sternorrhyncha</taxon>
        <taxon>Psylloidea</taxon>
        <taxon>Psyllidae</taxon>
        <taxon>Psyllinae</taxon>
        <taxon>Cacopsylla</taxon>
    </lineage>
</organism>
<feature type="transmembrane region" description="Helical" evidence="1">
    <location>
        <begin position="98"/>
        <end position="116"/>
    </location>
</feature>
<proteinExistence type="predicted"/>
<evidence type="ECO:0000256" key="1">
    <source>
        <dbReference type="SAM" id="Phobius"/>
    </source>
</evidence>
<protein>
    <submittedName>
        <fullName evidence="2">Uncharacterized protein</fullName>
    </submittedName>
</protein>
<dbReference type="AlphaFoldDB" id="A0A8D9E8C4"/>
<dbReference type="EMBL" id="HBUF01468368">
    <property type="protein sequence ID" value="CAG6744493.1"/>
    <property type="molecule type" value="Transcribed_RNA"/>
</dbReference>
<reference evidence="2" key="1">
    <citation type="submission" date="2021-05" db="EMBL/GenBank/DDBJ databases">
        <authorList>
            <person name="Alioto T."/>
            <person name="Alioto T."/>
            <person name="Gomez Garrido J."/>
        </authorList>
    </citation>
    <scope>NUCLEOTIDE SEQUENCE</scope>
</reference>
<keyword evidence="1" id="KW-1133">Transmembrane helix</keyword>
<accession>A0A8D9E8C4</accession>
<keyword evidence="1" id="KW-0812">Transmembrane</keyword>
<keyword evidence="1" id="KW-0472">Membrane</keyword>